<evidence type="ECO:0000256" key="1">
    <source>
        <dbReference type="SAM" id="MobiDB-lite"/>
    </source>
</evidence>
<evidence type="ECO:0000313" key="2">
    <source>
        <dbReference type="EMBL" id="KAL1844776.1"/>
    </source>
</evidence>
<name>A0ABR3VSZ4_9PEZI</name>
<organism evidence="2 3">
    <name type="scientific">Phialemonium thermophilum</name>
    <dbReference type="NCBI Taxonomy" id="223376"/>
    <lineage>
        <taxon>Eukaryota</taxon>
        <taxon>Fungi</taxon>
        <taxon>Dikarya</taxon>
        <taxon>Ascomycota</taxon>
        <taxon>Pezizomycotina</taxon>
        <taxon>Sordariomycetes</taxon>
        <taxon>Sordariomycetidae</taxon>
        <taxon>Cephalothecales</taxon>
        <taxon>Cephalothecaceae</taxon>
        <taxon>Phialemonium</taxon>
    </lineage>
</organism>
<dbReference type="CDD" id="cd12148">
    <property type="entry name" value="fungal_TF_MHR"/>
    <property type="match status" value="1"/>
</dbReference>
<protein>
    <recommendedName>
        <fullName evidence="4">Transcription factor domain-containing protein</fullName>
    </recommendedName>
</protein>
<comment type="caution">
    <text evidence="2">The sequence shown here is derived from an EMBL/GenBank/DDBJ whole genome shotgun (WGS) entry which is preliminary data.</text>
</comment>
<gene>
    <name evidence="2" type="ORF">VTK73DRAFT_1817</name>
</gene>
<accession>A0ABR3VSZ4</accession>
<reference evidence="2 3" key="1">
    <citation type="journal article" date="2024" name="Commun. Biol.">
        <title>Comparative genomic analysis of thermophilic fungi reveals convergent evolutionary adaptations and gene losses.</title>
        <authorList>
            <person name="Steindorff A.S."/>
            <person name="Aguilar-Pontes M.V."/>
            <person name="Robinson A.J."/>
            <person name="Andreopoulos B."/>
            <person name="LaButti K."/>
            <person name="Kuo A."/>
            <person name="Mondo S."/>
            <person name="Riley R."/>
            <person name="Otillar R."/>
            <person name="Haridas S."/>
            <person name="Lipzen A."/>
            <person name="Grimwood J."/>
            <person name="Schmutz J."/>
            <person name="Clum A."/>
            <person name="Reid I.D."/>
            <person name="Moisan M.C."/>
            <person name="Butler G."/>
            <person name="Nguyen T.T.M."/>
            <person name="Dewar K."/>
            <person name="Conant G."/>
            <person name="Drula E."/>
            <person name="Henrissat B."/>
            <person name="Hansel C."/>
            <person name="Singer S."/>
            <person name="Hutchinson M.I."/>
            <person name="de Vries R.P."/>
            <person name="Natvig D.O."/>
            <person name="Powell A.J."/>
            <person name="Tsang A."/>
            <person name="Grigoriev I.V."/>
        </authorList>
    </citation>
    <scope>NUCLEOTIDE SEQUENCE [LARGE SCALE GENOMIC DNA]</scope>
    <source>
        <strain evidence="2 3">ATCC 24622</strain>
    </source>
</reference>
<dbReference type="Proteomes" id="UP001586593">
    <property type="component" value="Unassembled WGS sequence"/>
</dbReference>
<sequence>MPAAPRHHTVTSRKPALPTRITNDTCLAPATSRKDVGTSSPFPKAPYFRVVALILFRNRVPPMVQLQPRVSEVHGPAPMWMCGLDARKRAVAPARQGKNKASPGLLGPSSTWAYGRQATSMRRGRPWQTAARPSCALDGDSEAVALLERCCAMARDLQSVDHRNSAYVYLRISLTQGLGRDLQGQGLVRPDSHRIRSAWWTLYIFDRTFSSGGGRQLAPRLRRNRAAAGPSPVDSGGHCARLARPAVEARRQGYRQ</sequence>
<feature type="region of interest" description="Disordered" evidence="1">
    <location>
        <begin position="223"/>
        <end position="256"/>
    </location>
</feature>
<keyword evidence="3" id="KW-1185">Reference proteome</keyword>
<evidence type="ECO:0000313" key="3">
    <source>
        <dbReference type="Proteomes" id="UP001586593"/>
    </source>
</evidence>
<feature type="region of interest" description="Disordered" evidence="1">
    <location>
        <begin position="92"/>
        <end position="111"/>
    </location>
</feature>
<feature type="compositionally biased region" description="Basic and acidic residues" evidence="1">
    <location>
        <begin position="247"/>
        <end position="256"/>
    </location>
</feature>
<proteinExistence type="predicted"/>
<evidence type="ECO:0008006" key="4">
    <source>
        <dbReference type="Google" id="ProtNLM"/>
    </source>
</evidence>
<dbReference type="EMBL" id="JAZHXJ010001469">
    <property type="protein sequence ID" value="KAL1844776.1"/>
    <property type="molecule type" value="Genomic_DNA"/>
</dbReference>